<feature type="domain" description="HTH tetR-type" evidence="5">
    <location>
        <begin position="36"/>
        <end position="96"/>
    </location>
</feature>
<dbReference type="InterPro" id="IPR036271">
    <property type="entry name" value="Tet_transcr_reg_TetR-rel_C_sf"/>
</dbReference>
<reference evidence="6 7" key="1">
    <citation type="journal article" date="2012" name="J. Bacteriol.">
        <title>Complete Genome Sequence of Rahnella aquatilis CIP 78.65.</title>
        <authorList>
            <person name="Martinez R.J."/>
            <person name="Bruce D."/>
            <person name="Detter C."/>
            <person name="Goodwin L.A."/>
            <person name="Han J."/>
            <person name="Han C.S."/>
            <person name="Held B."/>
            <person name="Land M.L."/>
            <person name="Mikhailova N."/>
            <person name="Nolan M."/>
            <person name="Pennacchio L."/>
            <person name="Pitluck S."/>
            <person name="Tapia R."/>
            <person name="Woyke T."/>
            <person name="Sobecky P.A."/>
        </authorList>
    </citation>
    <scope>NUCLEOTIDE SEQUENCE [LARGE SCALE GENOMIC DNA]</scope>
    <source>
        <strain evidence="7">ATCC 33071 / DSM 4594 / JCM 1683 / NBRC 105701 / NCIMB 13365 / CIP 78.65</strain>
    </source>
</reference>
<dbReference type="GO" id="GO:0003700">
    <property type="term" value="F:DNA-binding transcription factor activity"/>
    <property type="evidence" value="ECO:0007669"/>
    <property type="project" value="TreeGrafter"/>
</dbReference>
<evidence type="ECO:0000313" key="6">
    <source>
        <dbReference type="EMBL" id="AEX51612.1"/>
    </source>
</evidence>
<dbReference type="Pfam" id="PF00440">
    <property type="entry name" value="TetR_N"/>
    <property type="match status" value="1"/>
</dbReference>
<dbReference type="InterPro" id="IPR009057">
    <property type="entry name" value="Homeodomain-like_sf"/>
</dbReference>
<sequence length="218" mass="24464">MQQVLHLDYGVIMARSSFIRANRLDHVTERTGGRSAKNRAAVLLAAEHLLSEEGVEALTYRKIAILANVSPSTIYRRWPERAGLIADTLNHTAESYVLMPNTGSIQDDLRDLLKSIANLLNSGKGKRFVYSLISAVGTGDEEVKEAIKGIWQSRLKLADKIFEEAIKRGEISNSIRVRQATEMLVSPLWFKAIISCEEISDEYIQIHTSTLTKFLQYS</sequence>
<dbReference type="AlphaFoldDB" id="H2ITV6"/>
<evidence type="ECO:0000259" key="5">
    <source>
        <dbReference type="PROSITE" id="PS50977"/>
    </source>
</evidence>
<evidence type="ECO:0000256" key="4">
    <source>
        <dbReference type="PROSITE-ProRule" id="PRU00335"/>
    </source>
</evidence>
<evidence type="ECO:0000256" key="1">
    <source>
        <dbReference type="ARBA" id="ARBA00023015"/>
    </source>
</evidence>
<dbReference type="SUPFAM" id="SSF46689">
    <property type="entry name" value="Homeodomain-like"/>
    <property type="match status" value="1"/>
</dbReference>
<evidence type="ECO:0000256" key="2">
    <source>
        <dbReference type="ARBA" id="ARBA00023125"/>
    </source>
</evidence>
<dbReference type="PANTHER" id="PTHR30055:SF148">
    <property type="entry name" value="TETR-FAMILY TRANSCRIPTIONAL REGULATOR"/>
    <property type="match status" value="1"/>
</dbReference>
<evidence type="ECO:0000313" key="7">
    <source>
        <dbReference type="Proteomes" id="UP000009010"/>
    </source>
</evidence>
<dbReference type="STRING" id="745277.Rahaq2_1739"/>
<keyword evidence="3" id="KW-0804">Transcription</keyword>
<dbReference type="PROSITE" id="PS50977">
    <property type="entry name" value="HTH_TETR_2"/>
    <property type="match status" value="1"/>
</dbReference>
<accession>H2ITV6</accession>
<organism evidence="6 7">
    <name type="scientific">Rahnella aquatilis (strain ATCC 33071 / DSM 4594 / JCM 1683 / NBRC 105701 / NCIMB 13365 / CIP 78.65)</name>
    <dbReference type="NCBI Taxonomy" id="745277"/>
    <lineage>
        <taxon>Bacteria</taxon>
        <taxon>Pseudomonadati</taxon>
        <taxon>Pseudomonadota</taxon>
        <taxon>Gammaproteobacteria</taxon>
        <taxon>Enterobacterales</taxon>
        <taxon>Yersiniaceae</taxon>
        <taxon>Rahnella</taxon>
    </lineage>
</organism>
<reference evidence="7" key="2">
    <citation type="submission" date="2012-01" db="EMBL/GenBank/DDBJ databases">
        <title>Complete sequence of chromosome of Rahnella aquatilis CIP 78.65.</title>
        <authorList>
            <person name="Lucas S."/>
            <person name="Han J."/>
            <person name="Lapidus A."/>
            <person name="Cheng J.-F."/>
            <person name="Goodwin L."/>
            <person name="Pitluck S."/>
            <person name="Peters L."/>
            <person name="Ovchinnikova G."/>
            <person name="Held B."/>
            <person name="Detter J.C."/>
            <person name="Han C."/>
            <person name="Tapia R."/>
            <person name="Land M."/>
            <person name="Hauser L."/>
            <person name="Kyrpides N."/>
            <person name="Ivanova N."/>
            <person name="Pagani I."/>
            <person name="Sobecky P."/>
            <person name="Martinez R."/>
            <person name="Woyke T."/>
        </authorList>
    </citation>
    <scope>NUCLEOTIDE SEQUENCE [LARGE SCALE GENOMIC DNA]</scope>
    <source>
        <strain evidence="7">ATCC 33071 / DSM 4594 / JCM 1683 / NBRC 105701 / NCIMB 13365 / CIP 78.65</strain>
    </source>
</reference>
<dbReference type="SUPFAM" id="SSF48498">
    <property type="entry name" value="Tetracyclin repressor-like, C-terminal domain"/>
    <property type="match status" value="1"/>
</dbReference>
<evidence type="ECO:0000256" key="3">
    <source>
        <dbReference type="ARBA" id="ARBA00023163"/>
    </source>
</evidence>
<protein>
    <submittedName>
        <fullName evidence="6">Transcriptional regulator</fullName>
    </submittedName>
</protein>
<dbReference type="Pfam" id="PF16859">
    <property type="entry name" value="TetR_C_11"/>
    <property type="match status" value="1"/>
</dbReference>
<feature type="DNA-binding region" description="H-T-H motif" evidence="4">
    <location>
        <begin position="59"/>
        <end position="78"/>
    </location>
</feature>
<dbReference type="Proteomes" id="UP000009010">
    <property type="component" value="Chromosome"/>
</dbReference>
<proteinExistence type="predicted"/>
<dbReference type="KEGG" id="raq:Rahaq2_1739"/>
<dbReference type="Gene3D" id="1.10.10.60">
    <property type="entry name" value="Homeodomain-like"/>
    <property type="match status" value="1"/>
</dbReference>
<dbReference type="InterPro" id="IPR001647">
    <property type="entry name" value="HTH_TetR"/>
</dbReference>
<dbReference type="InterPro" id="IPR011075">
    <property type="entry name" value="TetR_C"/>
</dbReference>
<dbReference type="GO" id="GO:0000976">
    <property type="term" value="F:transcription cis-regulatory region binding"/>
    <property type="evidence" value="ECO:0007669"/>
    <property type="project" value="TreeGrafter"/>
</dbReference>
<gene>
    <name evidence="6" type="ordered locus">Rahaq2_1739</name>
</gene>
<dbReference type="HOGENOM" id="CLU_069356_25_3_6"/>
<keyword evidence="2 4" id="KW-0238">DNA-binding</keyword>
<name>H2ITV6_RAHAC</name>
<dbReference type="PANTHER" id="PTHR30055">
    <property type="entry name" value="HTH-TYPE TRANSCRIPTIONAL REGULATOR RUTR"/>
    <property type="match status" value="1"/>
</dbReference>
<dbReference type="EMBL" id="CP003244">
    <property type="protein sequence ID" value="AEX51612.1"/>
    <property type="molecule type" value="Genomic_DNA"/>
</dbReference>
<dbReference type="Gene3D" id="1.10.357.10">
    <property type="entry name" value="Tetracycline Repressor, domain 2"/>
    <property type="match status" value="1"/>
</dbReference>
<keyword evidence="1" id="KW-0805">Transcription regulation</keyword>
<keyword evidence="7" id="KW-1185">Reference proteome</keyword>
<dbReference type="InterPro" id="IPR050109">
    <property type="entry name" value="HTH-type_TetR-like_transc_reg"/>
</dbReference>